<feature type="region of interest" description="Disordered" evidence="1">
    <location>
        <begin position="1"/>
        <end position="35"/>
    </location>
</feature>
<dbReference type="InterPro" id="IPR011009">
    <property type="entry name" value="Kinase-like_dom_sf"/>
</dbReference>
<evidence type="ECO:0000313" key="3">
    <source>
        <dbReference type="EMBL" id="KAJ4188866.1"/>
    </source>
</evidence>
<feature type="compositionally biased region" description="Polar residues" evidence="1">
    <location>
        <begin position="64"/>
        <end position="79"/>
    </location>
</feature>
<name>A0A9W8V0A0_9HYPO</name>
<feature type="region of interest" description="Disordered" evidence="1">
    <location>
        <begin position="50"/>
        <end position="119"/>
    </location>
</feature>
<dbReference type="Gene3D" id="1.10.510.10">
    <property type="entry name" value="Transferase(Phosphotransferase) domain 1"/>
    <property type="match status" value="2"/>
</dbReference>
<evidence type="ECO:0000259" key="2">
    <source>
        <dbReference type="PROSITE" id="PS50011"/>
    </source>
</evidence>
<dbReference type="InterPro" id="IPR000719">
    <property type="entry name" value="Prot_kinase_dom"/>
</dbReference>
<dbReference type="AlphaFoldDB" id="A0A9W8V0A0"/>
<sequence>MDYRTPPSETRKRRIEEPNDSLKTETECIGEDSPSCKESVFLSVRTASIANDFSQPGEPPRLPSTPTLSVISDAGYQQQKDLKVNQEQESPSKYAEDIIITPSTPTSPPPGRTSPHQELSHTQVKLQVQLMRSSQKIKNPMHVGHQGDFLPKTKLDELINEPSVFRELAARSPSESPSELKSDAEAVCAEEKLILGNGKVKTRSFRQIFSILVLIGESRSIRLFMKEAVSDLDLPLIEHSDDVDPNYNKLFRGDWDGNTQKEPLQCTQDWEPGKRRQFCDCQWRVLAPFFSLGVYNHVMHYSLKDQHLLPFIGGKQVHSPGSMRSQSTEIVSGFSQVFRVWIHPNHHGFHKCGPDAQRGFAIKLLQNMDEHVFRKEVNMLKKFSGEGSHPHVVSVLATYEQSGRYHLIFHWADGDLLRYWRKICPNPTFNYGTVLWVAKQLSGLACGLSRFHRHYTNDDHDASNRMEDEDHDGKERPQKRTRLNDTHPPPVQVAGSSESGPRNKKEQFGRHGDLKPQNILFFPSSEDKRGILKISDLGQAELHSACSKTRRNTKDIYTLTYRPPETDVEPLVIRQSGDIWSLGCIFLEFVSWMLGGMVLVEEFQKRRMSWDERLQMDSDTFYEREKVEPLQHVGARLKGSVTEVDSRLSGGLTGIKASTNLLLSTSNYCVRSRIAPTTSKTFSI</sequence>
<reference evidence="3" key="1">
    <citation type="submission" date="2022-09" db="EMBL/GenBank/DDBJ databases">
        <title>Fusarium specimens isolated from Avocado Roots.</title>
        <authorList>
            <person name="Stajich J."/>
            <person name="Roper C."/>
            <person name="Heimlech-Rivalta G."/>
        </authorList>
    </citation>
    <scope>NUCLEOTIDE SEQUENCE</scope>
    <source>
        <strain evidence="3">A02</strain>
    </source>
</reference>
<feature type="compositionally biased region" description="Basic and acidic residues" evidence="1">
    <location>
        <begin position="501"/>
        <end position="514"/>
    </location>
</feature>
<dbReference type="SUPFAM" id="SSF56112">
    <property type="entry name" value="Protein kinase-like (PK-like)"/>
    <property type="match status" value="1"/>
</dbReference>
<evidence type="ECO:0000256" key="1">
    <source>
        <dbReference type="SAM" id="MobiDB-lite"/>
    </source>
</evidence>
<dbReference type="Pfam" id="PF00069">
    <property type="entry name" value="Pkinase"/>
    <property type="match status" value="1"/>
</dbReference>
<feature type="compositionally biased region" description="Basic and acidic residues" evidence="1">
    <location>
        <begin position="14"/>
        <end position="26"/>
    </location>
</feature>
<organism evidence="3 4">
    <name type="scientific">Fusarium falciforme</name>
    <dbReference type="NCBI Taxonomy" id="195108"/>
    <lineage>
        <taxon>Eukaryota</taxon>
        <taxon>Fungi</taxon>
        <taxon>Dikarya</taxon>
        <taxon>Ascomycota</taxon>
        <taxon>Pezizomycotina</taxon>
        <taxon>Sordariomycetes</taxon>
        <taxon>Hypocreomycetidae</taxon>
        <taxon>Hypocreales</taxon>
        <taxon>Nectriaceae</taxon>
        <taxon>Fusarium</taxon>
        <taxon>Fusarium solani species complex</taxon>
    </lineage>
</organism>
<feature type="region of interest" description="Disordered" evidence="1">
    <location>
        <begin position="457"/>
        <end position="518"/>
    </location>
</feature>
<proteinExistence type="predicted"/>
<dbReference type="GO" id="GO:0004674">
    <property type="term" value="F:protein serine/threonine kinase activity"/>
    <property type="evidence" value="ECO:0007669"/>
    <property type="project" value="TreeGrafter"/>
</dbReference>
<feature type="compositionally biased region" description="Basic and acidic residues" evidence="1">
    <location>
        <begin position="457"/>
        <end position="485"/>
    </location>
</feature>
<dbReference type="Proteomes" id="UP001152087">
    <property type="component" value="Unassembled WGS sequence"/>
</dbReference>
<evidence type="ECO:0000313" key="4">
    <source>
        <dbReference type="Proteomes" id="UP001152087"/>
    </source>
</evidence>
<gene>
    <name evidence="3" type="ORF">NW755_006362</name>
</gene>
<protein>
    <recommendedName>
        <fullName evidence="2">Protein kinase domain-containing protein</fullName>
    </recommendedName>
</protein>
<feature type="domain" description="Protein kinase" evidence="2">
    <location>
        <begin position="323"/>
        <end position="684"/>
    </location>
</feature>
<dbReference type="EMBL" id="JAOQAV010000014">
    <property type="protein sequence ID" value="KAJ4188866.1"/>
    <property type="molecule type" value="Genomic_DNA"/>
</dbReference>
<keyword evidence="4" id="KW-1185">Reference proteome</keyword>
<dbReference type="SMART" id="SM00220">
    <property type="entry name" value="S_TKc"/>
    <property type="match status" value="1"/>
</dbReference>
<dbReference type="PROSITE" id="PS50011">
    <property type="entry name" value="PROTEIN_KINASE_DOM"/>
    <property type="match status" value="1"/>
</dbReference>
<comment type="caution">
    <text evidence="3">The sequence shown here is derived from an EMBL/GenBank/DDBJ whole genome shotgun (WGS) entry which is preliminary data.</text>
</comment>
<dbReference type="PANTHER" id="PTHR24359:SF37">
    <property type="entry name" value="PROTEIN KINASE DOMAIN-CONTAINING PROTEIN"/>
    <property type="match status" value="1"/>
</dbReference>
<accession>A0A9W8V0A0</accession>
<dbReference type="GO" id="GO:0005524">
    <property type="term" value="F:ATP binding"/>
    <property type="evidence" value="ECO:0007669"/>
    <property type="project" value="InterPro"/>
</dbReference>
<dbReference type="PANTHER" id="PTHR24359">
    <property type="entry name" value="SERINE/THREONINE-PROTEIN KINASE SBK1"/>
    <property type="match status" value="1"/>
</dbReference>